<reference evidence="5" key="1">
    <citation type="submission" date="2012-11" db="EMBL/GenBank/DDBJ databases">
        <authorList>
            <person name="Lucero-Rivera Y.E."/>
            <person name="Tovar-Ramirez D."/>
        </authorList>
    </citation>
    <scope>NUCLEOTIDE SEQUENCE [LARGE SCALE GENOMIC DNA]</scope>
    <source>
        <strain evidence="5">Araruama</strain>
    </source>
</reference>
<dbReference type="SUPFAM" id="SSF48403">
    <property type="entry name" value="Ankyrin repeat"/>
    <property type="match status" value="1"/>
</dbReference>
<accession>A0A1V1P0C9</accession>
<evidence type="ECO:0000256" key="2">
    <source>
        <dbReference type="ARBA" id="ARBA00023043"/>
    </source>
</evidence>
<dbReference type="Pfam" id="PF13637">
    <property type="entry name" value="Ank_4"/>
    <property type="match status" value="1"/>
</dbReference>
<dbReference type="PROSITE" id="PS50088">
    <property type="entry name" value="ANK_REPEAT"/>
    <property type="match status" value="2"/>
</dbReference>
<dbReference type="InterPro" id="IPR002110">
    <property type="entry name" value="Ankyrin_rpt"/>
</dbReference>
<sequence length="127" mass="13816">MHIIFVLILITNNVLANEKLIIASGKGNIEEVTKLLKEGVNIAAHDSEWNTPLMKASENGHLEIVKLLIENGADISIQQSIAPEYTALIVASIKGHLEIVKYLVEHGAHISTSDIEGMTAVKHACEQ</sequence>
<dbReference type="InterPro" id="IPR036770">
    <property type="entry name" value="Ankyrin_rpt-contain_sf"/>
</dbReference>
<evidence type="ECO:0000313" key="5">
    <source>
        <dbReference type="Proteomes" id="UP000189670"/>
    </source>
</evidence>
<keyword evidence="1" id="KW-0677">Repeat</keyword>
<dbReference type="AlphaFoldDB" id="A0A1V1P0C9"/>
<evidence type="ECO:0000256" key="3">
    <source>
        <dbReference type="PROSITE-ProRule" id="PRU00023"/>
    </source>
</evidence>
<gene>
    <name evidence="4" type="ORF">OMM_10763</name>
</gene>
<dbReference type="SMART" id="SM00248">
    <property type="entry name" value="ANK"/>
    <property type="match status" value="2"/>
</dbReference>
<feature type="non-terminal residue" evidence="4">
    <location>
        <position position="127"/>
    </location>
</feature>
<keyword evidence="2 3" id="KW-0040">ANK repeat</keyword>
<evidence type="ECO:0000256" key="1">
    <source>
        <dbReference type="ARBA" id="ARBA00022737"/>
    </source>
</evidence>
<feature type="repeat" description="ANK" evidence="3">
    <location>
        <begin position="48"/>
        <end position="80"/>
    </location>
</feature>
<proteinExistence type="predicted"/>
<dbReference type="PROSITE" id="PS50297">
    <property type="entry name" value="ANK_REP_REGION"/>
    <property type="match status" value="2"/>
</dbReference>
<dbReference type="PANTHER" id="PTHR24171">
    <property type="entry name" value="ANKYRIN REPEAT DOMAIN-CONTAINING PROTEIN 39-RELATED"/>
    <property type="match status" value="1"/>
</dbReference>
<name>A0A1V1P0C9_9BACT</name>
<dbReference type="EMBL" id="ATBP01001036">
    <property type="protein sequence ID" value="ETR68205.1"/>
    <property type="molecule type" value="Genomic_DNA"/>
</dbReference>
<dbReference type="Proteomes" id="UP000189670">
    <property type="component" value="Unassembled WGS sequence"/>
</dbReference>
<evidence type="ECO:0000313" key="4">
    <source>
        <dbReference type="EMBL" id="ETR68205.1"/>
    </source>
</evidence>
<comment type="caution">
    <text evidence="4">The sequence shown here is derived from an EMBL/GenBank/DDBJ whole genome shotgun (WGS) entry which is preliminary data.</text>
</comment>
<feature type="repeat" description="ANK" evidence="3">
    <location>
        <begin position="83"/>
        <end position="115"/>
    </location>
</feature>
<organism evidence="4 5">
    <name type="scientific">Candidatus Magnetoglobus multicellularis str. Araruama</name>
    <dbReference type="NCBI Taxonomy" id="890399"/>
    <lineage>
        <taxon>Bacteria</taxon>
        <taxon>Pseudomonadati</taxon>
        <taxon>Thermodesulfobacteriota</taxon>
        <taxon>Desulfobacteria</taxon>
        <taxon>Desulfobacterales</taxon>
        <taxon>Desulfobacteraceae</taxon>
        <taxon>Candidatus Magnetoglobus</taxon>
    </lineage>
</organism>
<dbReference type="Pfam" id="PF12796">
    <property type="entry name" value="Ank_2"/>
    <property type="match status" value="1"/>
</dbReference>
<protein>
    <submittedName>
        <fullName evidence="4">Uncharacterized protein</fullName>
    </submittedName>
</protein>
<dbReference type="Gene3D" id="1.25.40.20">
    <property type="entry name" value="Ankyrin repeat-containing domain"/>
    <property type="match status" value="1"/>
</dbReference>
<dbReference type="PRINTS" id="PR01415">
    <property type="entry name" value="ANKYRIN"/>
</dbReference>
<dbReference type="PANTHER" id="PTHR24171:SF9">
    <property type="entry name" value="ANKYRIN REPEAT DOMAIN-CONTAINING PROTEIN 39"/>
    <property type="match status" value="1"/>
</dbReference>